<keyword evidence="1" id="KW-1133">Transmembrane helix</keyword>
<evidence type="ECO:0000256" key="1">
    <source>
        <dbReference type="SAM" id="Phobius"/>
    </source>
</evidence>
<feature type="transmembrane region" description="Helical" evidence="1">
    <location>
        <begin position="26"/>
        <end position="44"/>
    </location>
</feature>
<feature type="transmembrane region" description="Helical" evidence="1">
    <location>
        <begin position="242"/>
        <end position="261"/>
    </location>
</feature>
<name>A0A6J6TAM3_9ZZZZ</name>
<feature type="transmembrane region" description="Helical" evidence="1">
    <location>
        <begin position="109"/>
        <end position="132"/>
    </location>
</feature>
<feature type="transmembrane region" description="Helical" evidence="1">
    <location>
        <begin position="82"/>
        <end position="103"/>
    </location>
</feature>
<gene>
    <name evidence="2" type="ORF">UFOPK2761_01525</name>
</gene>
<feature type="transmembrane region" description="Helical" evidence="1">
    <location>
        <begin position="191"/>
        <end position="213"/>
    </location>
</feature>
<dbReference type="AlphaFoldDB" id="A0A6J6TAM3"/>
<accession>A0A6J6TAM3</accession>
<protein>
    <submittedName>
        <fullName evidence="2">Unannotated protein</fullName>
    </submittedName>
</protein>
<dbReference type="EMBL" id="CAEZYQ010000010">
    <property type="protein sequence ID" value="CAB4743895.1"/>
    <property type="molecule type" value="Genomic_DNA"/>
</dbReference>
<feature type="transmembrane region" description="Helical" evidence="1">
    <location>
        <begin position="220"/>
        <end position="236"/>
    </location>
</feature>
<feature type="transmembrane region" description="Helical" evidence="1">
    <location>
        <begin position="56"/>
        <end position="75"/>
    </location>
</feature>
<feature type="transmembrane region" description="Helical" evidence="1">
    <location>
        <begin position="391"/>
        <end position="409"/>
    </location>
</feature>
<feature type="transmembrane region" description="Helical" evidence="1">
    <location>
        <begin position="144"/>
        <end position="165"/>
    </location>
</feature>
<evidence type="ECO:0000313" key="2">
    <source>
        <dbReference type="EMBL" id="CAB4743895.1"/>
    </source>
</evidence>
<reference evidence="2" key="1">
    <citation type="submission" date="2020-05" db="EMBL/GenBank/DDBJ databases">
        <authorList>
            <person name="Chiriac C."/>
            <person name="Salcher M."/>
            <person name="Ghai R."/>
            <person name="Kavagutti S V."/>
        </authorList>
    </citation>
    <scope>NUCLEOTIDE SEQUENCE</scope>
</reference>
<sequence>MVAKSSAAFAIDATGPTRTAGGSRRFLKVWAYGYVVIWLTEGALRKWIVPSASSGLYFARDLVTVAGVLCLLGAALNRRERLLMDAVLVISAAFALVVFLQFLSGASPVVSVIALASYLGPLFAVALFWIFLRTPFGLEPLIRLIVWSLPVQAVLCVLQATTPVYSRWNAVGDSQVSLITSDGVARASGTFVAPIGLTAYVAVSGAALVILAWQREPGRFRTVVGTISWVMVLATGGSRGAVLTAAVLMVFVATGVVLNGSIRSLGKFFAAAVCAGAAFVAIKLAFSSVLDAFGERFESASQSEDTLARIIRAMFGYVEQVRSMTLLGDGAATHSLAGKAAGSPYAWVENELDRLVVELGLLGFLIVVARQLICLTLLVHIVAQTRLRKDVGVWAAFAALLPMIFYGGVFAPSTLSGSAVVSAVLLLHQVCAAKNLER</sequence>
<feature type="transmembrane region" description="Helical" evidence="1">
    <location>
        <begin position="268"/>
        <end position="286"/>
    </location>
</feature>
<keyword evidence="1" id="KW-0812">Transmembrane</keyword>
<feature type="transmembrane region" description="Helical" evidence="1">
    <location>
        <begin position="359"/>
        <end position="379"/>
    </location>
</feature>
<proteinExistence type="predicted"/>
<organism evidence="2">
    <name type="scientific">freshwater metagenome</name>
    <dbReference type="NCBI Taxonomy" id="449393"/>
    <lineage>
        <taxon>unclassified sequences</taxon>
        <taxon>metagenomes</taxon>
        <taxon>ecological metagenomes</taxon>
    </lineage>
</organism>
<keyword evidence="1" id="KW-0472">Membrane</keyword>